<dbReference type="EMBL" id="KI668851">
    <property type="protein sequence ID" value="ETN71059.1"/>
    <property type="molecule type" value="Genomic_DNA"/>
</dbReference>
<organism evidence="1 2">
    <name type="scientific">Necator americanus</name>
    <name type="common">Human hookworm</name>
    <dbReference type="NCBI Taxonomy" id="51031"/>
    <lineage>
        <taxon>Eukaryota</taxon>
        <taxon>Metazoa</taxon>
        <taxon>Ecdysozoa</taxon>
        <taxon>Nematoda</taxon>
        <taxon>Chromadorea</taxon>
        <taxon>Rhabditida</taxon>
        <taxon>Rhabditina</taxon>
        <taxon>Rhabditomorpha</taxon>
        <taxon>Strongyloidea</taxon>
        <taxon>Ancylostomatidae</taxon>
        <taxon>Bunostominae</taxon>
        <taxon>Necator</taxon>
    </lineage>
</organism>
<dbReference type="AlphaFoldDB" id="W2SMZ2"/>
<proteinExistence type="predicted"/>
<accession>W2SMZ2</accession>
<dbReference type="KEGG" id="nai:NECAME_14381"/>
<keyword evidence="2" id="KW-1185">Reference proteome</keyword>
<evidence type="ECO:0000313" key="2">
    <source>
        <dbReference type="Proteomes" id="UP000053676"/>
    </source>
</evidence>
<evidence type="ECO:0000313" key="1">
    <source>
        <dbReference type="EMBL" id="ETN71059.1"/>
    </source>
</evidence>
<sequence>MLRFVFVKPDCLLMKNDGVKGHCSCPERKGRNNTSRILDLRIHSRDRREKCGYKVSDGDGDGCPVPFIMTIIQ</sequence>
<reference evidence="2" key="1">
    <citation type="journal article" date="2014" name="Nat. Genet.">
        <title>Genome of the human hookworm Necator americanus.</title>
        <authorList>
            <person name="Tang Y.T."/>
            <person name="Gao X."/>
            <person name="Rosa B.A."/>
            <person name="Abubucker S."/>
            <person name="Hallsworth-Pepin K."/>
            <person name="Martin J."/>
            <person name="Tyagi R."/>
            <person name="Heizer E."/>
            <person name="Zhang X."/>
            <person name="Bhonagiri-Palsikar V."/>
            <person name="Minx P."/>
            <person name="Warren W.C."/>
            <person name="Wang Q."/>
            <person name="Zhan B."/>
            <person name="Hotez P.J."/>
            <person name="Sternberg P.W."/>
            <person name="Dougall A."/>
            <person name="Gaze S.T."/>
            <person name="Mulvenna J."/>
            <person name="Sotillo J."/>
            <person name="Ranganathan S."/>
            <person name="Rabelo E.M."/>
            <person name="Wilson R.K."/>
            <person name="Felgner P.L."/>
            <person name="Bethony J."/>
            <person name="Hawdon J.M."/>
            <person name="Gasser R.B."/>
            <person name="Loukas A."/>
            <person name="Mitreva M."/>
        </authorList>
    </citation>
    <scope>NUCLEOTIDE SEQUENCE [LARGE SCALE GENOMIC DNA]</scope>
</reference>
<protein>
    <submittedName>
        <fullName evidence="1">Uncharacterized protein</fullName>
    </submittedName>
</protein>
<gene>
    <name evidence="1" type="ORF">NECAME_14381</name>
</gene>
<dbReference type="Proteomes" id="UP000053676">
    <property type="component" value="Unassembled WGS sequence"/>
</dbReference>
<name>W2SMZ2_NECAM</name>